<dbReference type="SUPFAM" id="SSF51569">
    <property type="entry name" value="Aldolase"/>
    <property type="match status" value="1"/>
</dbReference>
<dbReference type="AlphaFoldDB" id="A0A1H0RA18"/>
<comment type="similarity">
    <text evidence="2">Belongs to the KHG/KDPG aldolase family.</text>
</comment>
<dbReference type="GO" id="GO:0016829">
    <property type="term" value="F:lyase activity"/>
    <property type="evidence" value="ECO:0007669"/>
    <property type="project" value="UniProtKB-KW"/>
</dbReference>
<dbReference type="InterPro" id="IPR013785">
    <property type="entry name" value="Aldolase_TIM"/>
</dbReference>
<comment type="pathway">
    <text evidence="1">Carbohydrate acid metabolism.</text>
</comment>
<evidence type="ECO:0000256" key="3">
    <source>
        <dbReference type="ARBA" id="ARBA00011233"/>
    </source>
</evidence>
<sequence>MNAQNGSRQDRPGAAQRAQVLDRIHDHGIVAVIRAGSADSALRCAVAVVAGGVGAIEITYTTPDAASAVKALRREFGSEVVVGAGTLTALPQVEEAADAGAEFLVSPGVRPLLASAMTETGLTTLMGVLTPSEVLLAGEHRADAVKIFPGNLGGPAFLSALRGPFPELRAVPTGGVDSNNLAAWFEAGAWAVGVGGELCPRPLIDRGDWSEITRRARLHAAALERVPSR</sequence>
<keyword evidence="5" id="KW-0119">Carbohydrate metabolism</keyword>
<evidence type="ECO:0000313" key="6">
    <source>
        <dbReference type="EMBL" id="SDP25856.1"/>
    </source>
</evidence>
<dbReference type="PANTHER" id="PTHR30246">
    <property type="entry name" value="2-KETO-3-DEOXY-6-PHOSPHOGLUCONATE ALDOLASE"/>
    <property type="match status" value="1"/>
</dbReference>
<proteinExistence type="inferred from homology"/>
<name>A0A1H0RA18_9ACTN</name>
<dbReference type="InterPro" id="IPR000887">
    <property type="entry name" value="Aldlse_KDPG_KHG"/>
</dbReference>
<keyword evidence="4" id="KW-0456">Lyase</keyword>
<comment type="subunit">
    <text evidence="3">Homotrimer.</text>
</comment>
<reference evidence="6 7" key="1">
    <citation type="submission" date="2016-10" db="EMBL/GenBank/DDBJ databases">
        <authorList>
            <person name="de Groot N.N."/>
        </authorList>
    </citation>
    <scope>NUCLEOTIDE SEQUENCE [LARGE SCALE GENOMIC DNA]</scope>
    <source>
        <strain evidence="7">P4-7,KCTC 19426,CECT 7604</strain>
    </source>
</reference>
<evidence type="ECO:0000313" key="7">
    <source>
        <dbReference type="Proteomes" id="UP000198741"/>
    </source>
</evidence>
<keyword evidence="7" id="KW-1185">Reference proteome</keyword>
<gene>
    <name evidence="6" type="ORF">SAMN04515671_3448</name>
</gene>
<dbReference type="NCBIfam" id="TIGR01182">
    <property type="entry name" value="eda"/>
    <property type="match status" value="1"/>
</dbReference>
<organism evidence="6 7">
    <name type="scientific">Nakamurella panacisegetis</name>
    <dbReference type="NCBI Taxonomy" id="1090615"/>
    <lineage>
        <taxon>Bacteria</taxon>
        <taxon>Bacillati</taxon>
        <taxon>Actinomycetota</taxon>
        <taxon>Actinomycetes</taxon>
        <taxon>Nakamurellales</taxon>
        <taxon>Nakamurellaceae</taxon>
        <taxon>Nakamurella</taxon>
    </lineage>
</organism>
<dbReference type="CDD" id="cd00452">
    <property type="entry name" value="KDPG_aldolase"/>
    <property type="match status" value="1"/>
</dbReference>
<evidence type="ECO:0000256" key="1">
    <source>
        <dbReference type="ARBA" id="ARBA00004761"/>
    </source>
</evidence>
<protein>
    <submittedName>
        <fullName evidence="6">2-keto-3-deoxy-phosphogluconate aldolase</fullName>
    </submittedName>
</protein>
<dbReference type="STRING" id="1090615.SAMN04515671_3448"/>
<dbReference type="RefSeq" id="WP_197676233.1">
    <property type="nucleotide sequence ID" value="NZ_LT629710.1"/>
</dbReference>
<dbReference type="EMBL" id="LT629710">
    <property type="protein sequence ID" value="SDP25856.1"/>
    <property type="molecule type" value="Genomic_DNA"/>
</dbReference>
<dbReference type="Gene3D" id="3.20.20.70">
    <property type="entry name" value="Aldolase class I"/>
    <property type="match status" value="1"/>
</dbReference>
<dbReference type="Pfam" id="PF01081">
    <property type="entry name" value="Aldolase"/>
    <property type="match status" value="1"/>
</dbReference>
<evidence type="ECO:0000256" key="4">
    <source>
        <dbReference type="ARBA" id="ARBA00023239"/>
    </source>
</evidence>
<dbReference type="Proteomes" id="UP000198741">
    <property type="component" value="Chromosome I"/>
</dbReference>
<evidence type="ECO:0000256" key="5">
    <source>
        <dbReference type="ARBA" id="ARBA00023277"/>
    </source>
</evidence>
<dbReference type="PANTHER" id="PTHR30246:SF1">
    <property type="entry name" value="2-DEHYDRO-3-DEOXY-6-PHOSPHOGALACTONATE ALDOLASE-RELATED"/>
    <property type="match status" value="1"/>
</dbReference>
<evidence type="ECO:0000256" key="2">
    <source>
        <dbReference type="ARBA" id="ARBA00006906"/>
    </source>
</evidence>
<accession>A0A1H0RA18</accession>